<keyword evidence="6" id="KW-0808">Transferase</keyword>
<keyword evidence="3 4" id="KW-0663">Pyridoxal phosphate</keyword>
<dbReference type="GO" id="GO:0019346">
    <property type="term" value="P:transsulfuration"/>
    <property type="evidence" value="ECO:0007669"/>
    <property type="project" value="InterPro"/>
</dbReference>
<dbReference type="InterPro" id="IPR054542">
    <property type="entry name" value="Cys_met_metab_PP"/>
</dbReference>
<dbReference type="GO" id="GO:0004123">
    <property type="term" value="F:cystathionine gamma-lyase activity"/>
    <property type="evidence" value="ECO:0007669"/>
    <property type="project" value="TreeGrafter"/>
</dbReference>
<dbReference type="GO" id="GO:0030170">
    <property type="term" value="F:pyridoxal phosphate binding"/>
    <property type="evidence" value="ECO:0007669"/>
    <property type="project" value="InterPro"/>
</dbReference>
<dbReference type="InterPro" id="IPR015422">
    <property type="entry name" value="PyrdxlP-dep_Trfase_small"/>
</dbReference>
<comment type="similarity">
    <text evidence="2 5">Belongs to the trans-sulfuration enzymes family.</text>
</comment>
<dbReference type="Pfam" id="PF01053">
    <property type="entry name" value="Cys_Met_Meta_PP"/>
    <property type="match status" value="1"/>
</dbReference>
<sequence>MPPKSLHPDTLAIHRGRAVDKSTGAVTAPIHMSSTFERDADGDYPRGFSYSRQANPTRHSLEQCLAALEKGSEAVCFASGSAATMAVLQLLQPGQHVLITRDAYHGTRHQLKTLFAHWGISHDLVDTTQVAAVEKAIRPETRLLWIETPSNPLLGISDLAALARLGQRHGLITVCDNTLATPVFQNPLDAGIDLVVHSTTKYLGGHSDLLGGVVIHGPDFSQAEQLREIQASGGAVPAPFDCWLLLRSLSSLGVRVRAQAASAADLARRLAAHPAVSAVFHPALPEHPGHELAKQQSVPDCGLLSFTVHGDRQAALDVVAGTRLFTRATSLGGVESLIEHRASIEGKDSPTPGNLIRLSIGLEHIDDLWQDLTEALEVISQP</sequence>
<dbReference type="AlphaFoldDB" id="A0AAP6JIL1"/>
<keyword evidence="6" id="KW-0032">Aminotransferase</keyword>
<feature type="modified residue" description="N6-(pyridoxal phosphate)lysine" evidence="4">
    <location>
        <position position="201"/>
    </location>
</feature>
<dbReference type="PIRSF" id="PIRSF001434">
    <property type="entry name" value="CGS"/>
    <property type="match status" value="1"/>
</dbReference>
<comment type="cofactor">
    <cofactor evidence="1 5">
        <name>pyridoxal 5'-phosphate</name>
        <dbReference type="ChEBI" id="CHEBI:597326"/>
    </cofactor>
</comment>
<evidence type="ECO:0000256" key="3">
    <source>
        <dbReference type="ARBA" id="ARBA00022898"/>
    </source>
</evidence>
<comment type="caution">
    <text evidence="6">The sequence shown here is derived from an EMBL/GenBank/DDBJ whole genome shotgun (WGS) entry which is preliminary data.</text>
</comment>
<organism evidence="6 7">
    <name type="scientific">Natronospira elongata</name>
    <dbReference type="NCBI Taxonomy" id="3110268"/>
    <lineage>
        <taxon>Bacteria</taxon>
        <taxon>Pseudomonadati</taxon>
        <taxon>Pseudomonadota</taxon>
        <taxon>Gammaproteobacteria</taxon>
        <taxon>Natronospirales</taxon>
        <taxon>Natronospiraceae</taxon>
        <taxon>Natronospira</taxon>
    </lineage>
</organism>
<reference evidence="6 7" key="1">
    <citation type="submission" date="2023-12" db="EMBL/GenBank/DDBJ databases">
        <title>Whole-genome sequencing of halo(alkali)philic microorganisms from hypersaline lakes.</title>
        <authorList>
            <person name="Sorokin D.Y."/>
            <person name="Merkel A.Y."/>
            <person name="Messina E."/>
            <person name="Yakimov M."/>
        </authorList>
    </citation>
    <scope>NUCLEOTIDE SEQUENCE [LARGE SCALE GENOMIC DNA]</scope>
    <source>
        <strain evidence="6 7">AB-CW1</strain>
    </source>
</reference>
<gene>
    <name evidence="6" type="ORF">VCB98_08490</name>
</gene>
<dbReference type="PANTHER" id="PTHR11808:SF15">
    <property type="entry name" value="CYSTATHIONINE GAMMA-LYASE"/>
    <property type="match status" value="1"/>
</dbReference>
<keyword evidence="7" id="KW-1185">Reference proteome</keyword>
<name>A0AAP6JIL1_9GAMM</name>
<evidence type="ECO:0000256" key="4">
    <source>
        <dbReference type="PIRSR" id="PIRSR001434-2"/>
    </source>
</evidence>
<evidence type="ECO:0000256" key="5">
    <source>
        <dbReference type="RuleBase" id="RU362118"/>
    </source>
</evidence>
<dbReference type="InterPro" id="IPR000277">
    <property type="entry name" value="Cys/Met-Metab_PyrdxlP-dep_enz"/>
</dbReference>
<dbReference type="GO" id="GO:0003962">
    <property type="term" value="F:cystathionine gamma-synthase activity"/>
    <property type="evidence" value="ECO:0007669"/>
    <property type="project" value="TreeGrafter"/>
</dbReference>
<dbReference type="GO" id="GO:0005737">
    <property type="term" value="C:cytoplasm"/>
    <property type="evidence" value="ECO:0007669"/>
    <property type="project" value="TreeGrafter"/>
</dbReference>
<protein>
    <submittedName>
        <fullName evidence="6">Aminotransferase class I/II-fold pyridoxal phosphate-dependent enzyme</fullName>
    </submittedName>
</protein>
<dbReference type="PANTHER" id="PTHR11808">
    <property type="entry name" value="TRANS-SULFURATION ENZYME FAMILY MEMBER"/>
    <property type="match status" value="1"/>
</dbReference>
<evidence type="ECO:0000256" key="1">
    <source>
        <dbReference type="ARBA" id="ARBA00001933"/>
    </source>
</evidence>
<dbReference type="FunFam" id="3.40.640.10:FF:000009">
    <property type="entry name" value="Cystathionine gamma-synthase homolog"/>
    <property type="match status" value="1"/>
</dbReference>
<dbReference type="InterPro" id="IPR015421">
    <property type="entry name" value="PyrdxlP-dep_Trfase_major"/>
</dbReference>
<dbReference type="GO" id="GO:0019343">
    <property type="term" value="P:cysteine biosynthetic process via cystathionine"/>
    <property type="evidence" value="ECO:0007669"/>
    <property type="project" value="TreeGrafter"/>
</dbReference>
<evidence type="ECO:0000313" key="6">
    <source>
        <dbReference type="EMBL" id="MEA5445854.1"/>
    </source>
</evidence>
<dbReference type="SUPFAM" id="SSF53383">
    <property type="entry name" value="PLP-dependent transferases"/>
    <property type="match status" value="1"/>
</dbReference>
<dbReference type="RefSeq" id="WP_346051691.1">
    <property type="nucleotide sequence ID" value="NZ_JAYGII010000016.1"/>
</dbReference>
<dbReference type="Proteomes" id="UP001302316">
    <property type="component" value="Unassembled WGS sequence"/>
</dbReference>
<proteinExistence type="inferred from homology"/>
<dbReference type="GO" id="GO:0008483">
    <property type="term" value="F:transaminase activity"/>
    <property type="evidence" value="ECO:0007669"/>
    <property type="project" value="UniProtKB-KW"/>
</dbReference>
<evidence type="ECO:0000313" key="7">
    <source>
        <dbReference type="Proteomes" id="UP001302316"/>
    </source>
</evidence>
<dbReference type="EMBL" id="JAYGII010000016">
    <property type="protein sequence ID" value="MEA5445854.1"/>
    <property type="molecule type" value="Genomic_DNA"/>
</dbReference>
<evidence type="ECO:0000256" key="2">
    <source>
        <dbReference type="ARBA" id="ARBA00009077"/>
    </source>
</evidence>
<dbReference type="Gene3D" id="3.40.640.10">
    <property type="entry name" value="Type I PLP-dependent aspartate aminotransferase-like (Major domain)"/>
    <property type="match status" value="1"/>
</dbReference>
<accession>A0AAP6JIL1</accession>
<dbReference type="Gene3D" id="3.90.1150.10">
    <property type="entry name" value="Aspartate Aminotransferase, domain 1"/>
    <property type="match status" value="1"/>
</dbReference>
<dbReference type="PROSITE" id="PS00868">
    <property type="entry name" value="CYS_MET_METAB_PP"/>
    <property type="match status" value="1"/>
</dbReference>
<dbReference type="InterPro" id="IPR015424">
    <property type="entry name" value="PyrdxlP-dep_Trfase"/>
</dbReference>